<accession>A0AA36AKB0</accession>
<proteinExistence type="predicted"/>
<dbReference type="AlphaFoldDB" id="A0AA36AKB0"/>
<gene>
    <name evidence="1" type="ORF">OCTVUL_1B010457</name>
</gene>
<keyword evidence="2" id="KW-1185">Reference proteome</keyword>
<reference evidence="1" key="1">
    <citation type="submission" date="2023-08" db="EMBL/GenBank/DDBJ databases">
        <authorList>
            <person name="Alioto T."/>
            <person name="Alioto T."/>
            <person name="Gomez Garrido J."/>
        </authorList>
    </citation>
    <scope>NUCLEOTIDE SEQUENCE</scope>
</reference>
<protein>
    <submittedName>
        <fullName evidence="1">Uncharacterized protein</fullName>
    </submittedName>
</protein>
<name>A0AA36AKB0_OCTVU</name>
<dbReference type="EMBL" id="OX597815">
    <property type="protein sequence ID" value="CAI9717736.1"/>
    <property type="molecule type" value="Genomic_DNA"/>
</dbReference>
<sequence>MLGHSKIVHTLHLEYRGQRCHQRIEMRCVCVRRLVRSLLSFKCPLSYRYLIPNPGFSGENSRSIATR</sequence>
<evidence type="ECO:0000313" key="1">
    <source>
        <dbReference type="EMBL" id="CAI9717736.1"/>
    </source>
</evidence>
<organism evidence="1 2">
    <name type="scientific">Octopus vulgaris</name>
    <name type="common">Common octopus</name>
    <dbReference type="NCBI Taxonomy" id="6645"/>
    <lineage>
        <taxon>Eukaryota</taxon>
        <taxon>Metazoa</taxon>
        <taxon>Spiralia</taxon>
        <taxon>Lophotrochozoa</taxon>
        <taxon>Mollusca</taxon>
        <taxon>Cephalopoda</taxon>
        <taxon>Coleoidea</taxon>
        <taxon>Octopodiformes</taxon>
        <taxon>Octopoda</taxon>
        <taxon>Incirrata</taxon>
        <taxon>Octopodidae</taxon>
        <taxon>Octopus</taxon>
    </lineage>
</organism>
<dbReference type="Proteomes" id="UP001162480">
    <property type="component" value="Chromosome 2"/>
</dbReference>
<evidence type="ECO:0000313" key="2">
    <source>
        <dbReference type="Proteomes" id="UP001162480"/>
    </source>
</evidence>